<dbReference type="InterPro" id="IPR035979">
    <property type="entry name" value="RBD_domain_sf"/>
</dbReference>
<dbReference type="InterPro" id="IPR012677">
    <property type="entry name" value="Nucleotide-bd_a/b_plait_sf"/>
</dbReference>
<keyword evidence="8" id="KW-1185">Reference proteome</keyword>
<feature type="zinc finger region" description="C3H1-type" evidence="3">
    <location>
        <begin position="243"/>
        <end position="264"/>
    </location>
</feature>
<dbReference type="InterPro" id="IPR013783">
    <property type="entry name" value="Ig-like_fold"/>
</dbReference>
<dbReference type="Gene3D" id="3.30.70.330">
    <property type="match status" value="1"/>
</dbReference>
<dbReference type="STRING" id="105231.A0A0U9HJ83"/>
<dbReference type="EMBL" id="DF237041">
    <property type="protein sequence ID" value="GAQ81851.1"/>
    <property type="molecule type" value="Genomic_DNA"/>
</dbReference>
<feature type="repeat" description="Filamin" evidence="1">
    <location>
        <begin position="62"/>
        <end position="166"/>
    </location>
</feature>
<reference evidence="7 8" key="1">
    <citation type="journal article" date="2014" name="Nat. Commun.">
        <title>Klebsormidium flaccidum genome reveals primary factors for plant terrestrial adaptation.</title>
        <authorList>
            <person name="Hori K."/>
            <person name="Maruyama F."/>
            <person name="Fujisawa T."/>
            <person name="Togashi T."/>
            <person name="Yamamoto N."/>
            <person name="Seo M."/>
            <person name="Sato S."/>
            <person name="Yamada T."/>
            <person name="Mori H."/>
            <person name="Tajima N."/>
            <person name="Moriyama T."/>
            <person name="Ikeuchi M."/>
            <person name="Watanabe M."/>
            <person name="Wada H."/>
            <person name="Kobayashi K."/>
            <person name="Saito M."/>
            <person name="Masuda T."/>
            <person name="Sasaki-Sekimoto Y."/>
            <person name="Mashiguchi K."/>
            <person name="Awai K."/>
            <person name="Shimojima M."/>
            <person name="Masuda S."/>
            <person name="Iwai M."/>
            <person name="Nobusawa T."/>
            <person name="Narise T."/>
            <person name="Kondo S."/>
            <person name="Saito H."/>
            <person name="Sato R."/>
            <person name="Murakawa M."/>
            <person name="Ihara Y."/>
            <person name="Oshima-Yamada Y."/>
            <person name="Ohtaka K."/>
            <person name="Satoh M."/>
            <person name="Sonobe K."/>
            <person name="Ishii M."/>
            <person name="Ohtani R."/>
            <person name="Kanamori-Sato M."/>
            <person name="Honoki R."/>
            <person name="Miyazaki D."/>
            <person name="Mochizuki H."/>
            <person name="Umetsu J."/>
            <person name="Higashi K."/>
            <person name="Shibata D."/>
            <person name="Kamiya Y."/>
            <person name="Sato N."/>
            <person name="Nakamura Y."/>
            <person name="Tabata S."/>
            <person name="Ida S."/>
            <person name="Kurokawa K."/>
            <person name="Ohta H."/>
        </authorList>
    </citation>
    <scope>NUCLEOTIDE SEQUENCE [LARGE SCALE GENOMIC DNA]</scope>
    <source>
        <strain evidence="7 8">NIES-2285</strain>
    </source>
</reference>
<evidence type="ECO:0000259" key="6">
    <source>
        <dbReference type="PROSITE" id="PS50103"/>
    </source>
</evidence>
<name>A0A0U9HJ83_KLENI</name>
<dbReference type="SUPFAM" id="SSF54928">
    <property type="entry name" value="RNA-binding domain, RBD"/>
    <property type="match status" value="1"/>
</dbReference>
<dbReference type="InterPro" id="IPR000571">
    <property type="entry name" value="Znf_CCCH"/>
</dbReference>
<evidence type="ECO:0000259" key="5">
    <source>
        <dbReference type="PROSITE" id="PS50102"/>
    </source>
</evidence>
<organism evidence="7 8">
    <name type="scientific">Klebsormidium nitens</name>
    <name type="common">Green alga</name>
    <name type="synonym">Ulothrix nitens</name>
    <dbReference type="NCBI Taxonomy" id="105231"/>
    <lineage>
        <taxon>Eukaryota</taxon>
        <taxon>Viridiplantae</taxon>
        <taxon>Streptophyta</taxon>
        <taxon>Klebsormidiophyceae</taxon>
        <taxon>Klebsormidiales</taxon>
        <taxon>Klebsormidiaceae</taxon>
        <taxon>Klebsormidium</taxon>
    </lineage>
</organism>
<feature type="domain" description="RRM" evidence="5">
    <location>
        <begin position="337"/>
        <end position="406"/>
    </location>
</feature>
<dbReference type="CDD" id="cd00590">
    <property type="entry name" value="RRM_SF"/>
    <property type="match status" value="1"/>
</dbReference>
<dbReference type="InterPro" id="IPR014756">
    <property type="entry name" value="Ig_E-set"/>
</dbReference>
<evidence type="ECO:0000256" key="4">
    <source>
        <dbReference type="SAM" id="MobiDB-lite"/>
    </source>
</evidence>
<sequence>MASPPKPAWARAQEAKALKEEEGKQLAFKQAFEATFADVDPNLSGNESSDEDGEHDLSSKPIGPIDPSKCTATGTGVGGGVLSAAATIIVTAKDPDGRRLSWGGAQVKVQVAPGFGVAGPMLEPPVVDQNDGTYVTSYTVYNRGNYMVSVEVNGRHISGSPIPVFFGAQAVASPPPLQAATATPVGGGGVLPGQAGLLASGALQISVPTGLSLPAGLGNLPGILPGPTGGAVLPGVGAQLGEVCRMYLDGKCKNTPCRYAHPTLQQLMTAFASGANMGSLTSMPMAPSAAAMAAAQSIAAAQALQRVIQVAMAATAGQDDADEDDENDANPFLDEPRALKVRNLSPSVNAEQVRQLFGYCGKVVECSIADGEAYVEFEKPEEATAALQLNGIAVGDREVQVEHTKLVLKKKSKKDPGGIASSLQLMQQGATLTGLGKCRGQAPPRALGMVH</sequence>
<proteinExistence type="predicted"/>
<dbReference type="PROSITE" id="PS50194">
    <property type="entry name" value="FILAMIN_REPEAT"/>
    <property type="match status" value="1"/>
</dbReference>
<accession>A0A0U9HJ83</accession>
<dbReference type="SMART" id="SM00360">
    <property type="entry name" value="RRM"/>
    <property type="match status" value="1"/>
</dbReference>
<dbReference type="AlphaFoldDB" id="A0A0U9HJ83"/>
<dbReference type="Pfam" id="PF00076">
    <property type="entry name" value="RRM_1"/>
    <property type="match status" value="1"/>
</dbReference>
<dbReference type="InterPro" id="IPR000504">
    <property type="entry name" value="RRM_dom"/>
</dbReference>
<dbReference type="GO" id="GO:0003723">
    <property type="term" value="F:RNA binding"/>
    <property type="evidence" value="ECO:0007669"/>
    <property type="project" value="UniProtKB-UniRule"/>
</dbReference>
<keyword evidence="2" id="KW-0694">RNA-binding</keyword>
<dbReference type="SUPFAM" id="SSF81296">
    <property type="entry name" value="E set domains"/>
    <property type="match status" value="1"/>
</dbReference>
<feature type="domain" description="C3H1-type" evidence="6">
    <location>
        <begin position="243"/>
        <end position="264"/>
    </location>
</feature>
<keyword evidence="3" id="KW-0479">Metal-binding</keyword>
<keyword evidence="3" id="KW-0862">Zinc</keyword>
<dbReference type="PROSITE" id="PS50103">
    <property type="entry name" value="ZF_C3H1"/>
    <property type="match status" value="1"/>
</dbReference>
<dbReference type="Pfam" id="PF00630">
    <property type="entry name" value="Filamin"/>
    <property type="match status" value="1"/>
</dbReference>
<evidence type="ECO:0000313" key="7">
    <source>
        <dbReference type="EMBL" id="GAQ81851.1"/>
    </source>
</evidence>
<dbReference type="GO" id="GO:0008270">
    <property type="term" value="F:zinc ion binding"/>
    <property type="evidence" value="ECO:0007669"/>
    <property type="project" value="UniProtKB-KW"/>
</dbReference>
<dbReference type="OMA" id="CAKNDCK"/>
<dbReference type="OrthoDB" id="79941at2759"/>
<evidence type="ECO:0000256" key="3">
    <source>
        <dbReference type="PROSITE-ProRule" id="PRU00723"/>
    </source>
</evidence>
<dbReference type="Proteomes" id="UP000054558">
    <property type="component" value="Unassembled WGS sequence"/>
</dbReference>
<evidence type="ECO:0000256" key="1">
    <source>
        <dbReference type="PROSITE-ProRule" id="PRU00087"/>
    </source>
</evidence>
<dbReference type="Gene3D" id="2.60.40.10">
    <property type="entry name" value="Immunoglobulins"/>
    <property type="match status" value="1"/>
</dbReference>
<feature type="region of interest" description="Disordered" evidence="4">
    <location>
        <begin position="37"/>
        <end position="68"/>
    </location>
</feature>
<dbReference type="PROSITE" id="PS50102">
    <property type="entry name" value="RRM"/>
    <property type="match status" value="1"/>
</dbReference>
<dbReference type="SMART" id="SM00557">
    <property type="entry name" value="IG_FLMN"/>
    <property type="match status" value="1"/>
</dbReference>
<keyword evidence="3" id="KW-0863">Zinc-finger</keyword>
<evidence type="ECO:0000256" key="2">
    <source>
        <dbReference type="PROSITE-ProRule" id="PRU00176"/>
    </source>
</evidence>
<dbReference type="InterPro" id="IPR017868">
    <property type="entry name" value="Filamin/ABP280_repeat-like"/>
</dbReference>
<protein>
    <submittedName>
        <fullName evidence="7">Uncharacterized protein</fullName>
    </submittedName>
</protein>
<dbReference type="PANTHER" id="PTHR32343:SF8">
    <property type="entry name" value="RNA RECOGNITION MOTIF (RRM)-CONTAINING PROTEIN"/>
    <property type="match status" value="1"/>
</dbReference>
<dbReference type="PANTHER" id="PTHR32343">
    <property type="entry name" value="SERINE/ARGININE-RICH SPLICING FACTOR"/>
    <property type="match status" value="1"/>
</dbReference>
<gene>
    <name evidence="7" type="ORF">KFL_000920350</name>
</gene>
<evidence type="ECO:0000313" key="8">
    <source>
        <dbReference type="Proteomes" id="UP000054558"/>
    </source>
</evidence>
<dbReference type="InterPro" id="IPR001298">
    <property type="entry name" value="Filamin/ABP280_rpt"/>
</dbReference>